<dbReference type="InterPro" id="IPR007484">
    <property type="entry name" value="Peptidase_M28"/>
</dbReference>
<evidence type="ECO:0008006" key="7">
    <source>
        <dbReference type="Google" id="ProtNLM"/>
    </source>
</evidence>
<dbReference type="InterPro" id="IPR039373">
    <property type="entry name" value="Peptidase_M28B"/>
</dbReference>
<evidence type="ECO:0000313" key="5">
    <source>
        <dbReference type="EMBL" id="CAE6376488.1"/>
    </source>
</evidence>
<evidence type="ECO:0000256" key="2">
    <source>
        <dbReference type="SAM" id="MobiDB-lite"/>
    </source>
</evidence>
<feature type="compositionally biased region" description="Basic and acidic residues" evidence="2">
    <location>
        <begin position="296"/>
        <end position="311"/>
    </location>
</feature>
<name>A0A8H2WIA6_9AGAM</name>
<evidence type="ECO:0000313" key="6">
    <source>
        <dbReference type="Proteomes" id="UP000663826"/>
    </source>
</evidence>
<gene>
    <name evidence="5" type="ORF">RDB_LOCUS18635</name>
</gene>
<dbReference type="EMBL" id="CAJMWQ010000756">
    <property type="protein sequence ID" value="CAE6376488.1"/>
    <property type="molecule type" value="Genomic_DNA"/>
</dbReference>
<dbReference type="FunFam" id="3.40.630.10:FF:000101">
    <property type="entry name" value="N-acetylated alpha-linked acidic dipeptidase like 1"/>
    <property type="match status" value="1"/>
</dbReference>
<dbReference type="Pfam" id="PF04253">
    <property type="entry name" value="TFR_dimer"/>
    <property type="match status" value="1"/>
</dbReference>
<protein>
    <recommendedName>
        <fullName evidence="7">Zn-dependent exopeptidase</fullName>
    </recommendedName>
</protein>
<comment type="caution">
    <text evidence="5">The sequence shown here is derived from an EMBL/GenBank/DDBJ whole genome shotgun (WGS) entry which is preliminary data.</text>
</comment>
<sequence length="439" mass="48837">MAAIPGHIRDEVVIAGNHRDAWVFGASDPTSGTVSLHEMCKGLGELLKRGWKPLRTILLASWDGEEYGLFGSTEWGEDFRDWLKDNVVAYLNVDKSTSGSAIRIRGTPSIAPLLRQTALDLPHYSRPESGDTLWDARKDRGPLPWLVTEEELSKKDPSTHWTGIKTLGSGSDYTVFLQQLGITCGDLAFTDTYGDAAYHYHSYYDSEDWLDKHGDPGCLRRVAIAKYWGLVLLRMADSFILPIDTTQYALELDDYLDKVVKLLPALPGAPDVTPLRNAIKEVQAASKNLDRYKSETTDKLNEHIDRSEEKNPQGARRALCQAFASSDHKGSLAPGLAKLTSDTRLINKKLSNFERGFISEAGLPGREWYRHMIVAPGKLVGYGATTFPSLTEAIANSRDPVLAAEQVERLTRLLRTLAEFLNERADPVPHDQRTSVSML</sequence>
<dbReference type="PANTHER" id="PTHR10404:SF46">
    <property type="entry name" value="VACUOLAR PROTEIN SORTING-ASSOCIATED PROTEIN 70"/>
    <property type="match status" value="1"/>
</dbReference>
<feature type="region of interest" description="Disordered" evidence="2">
    <location>
        <begin position="296"/>
        <end position="315"/>
    </location>
</feature>
<dbReference type="AlphaFoldDB" id="A0A8H2WIA6"/>
<dbReference type="Gene3D" id="1.20.930.40">
    <property type="entry name" value="Transferrin receptor-like, dimerisation domain"/>
    <property type="match status" value="1"/>
</dbReference>
<dbReference type="Pfam" id="PF04389">
    <property type="entry name" value="Peptidase_M28"/>
    <property type="match status" value="1"/>
</dbReference>
<accession>A0A8H2WIA6</accession>
<dbReference type="Gene3D" id="3.40.630.10">
    <property type="entry name" value="Zn peptidases"/>
    <property type="match status" value="1"/>
</dbReference>
<dbReference type="SUPFAM" id="SSF47672">
    <property type="entry name" value="Transferrin receptor-like dimerisation domain"/>
    <property type="match status" value="1"/>
</dbReference>
<evidence type="ECO:0000259" key="4">
    <source>
        <dbReference type="Pfam" id="PF04389"/>
    </source>
</evidence>
<dbReference type="SUPFAM" id="SSF53187">
    <property type="entry name" value="Zn-dependent exopeptidases"/>
    <property type="match status" value="1"/>
</dbReference>
<dbReference type="PANTHER" id="PTHR10404">
    <property type="entry name" value="N-ACETYLATED-ALPHA-LINKED ACIDIC DIPEPTIDASE"/>
    <property type="match status" value="1"/>
</dbReference>
<dbReference type="CDD" id="cd08022">
    <property type="entry name" value="M28_PSMA_like"/>
    <property type="match status" value="1"/>
</dbReference>
<comment type="similarity">
    <text evidence="1">Belongs to the peptidase M28 family. M28B subfamily.</text>
</comment>
<reference evidence="5" key="1">
    <citation type="submission" date="2021-01" db="EMBL/GenBank/DDBJ databases">
        <authorList>
            <person name="Kaushik A."/>
        </authorList>
    </citation>
    <scope>NUCLEOTIDE SEQUENCE</scope>
    <source>
        <strain evidence="5">AG1-1B</strain>
    </source>
</reference>
<dbReference type="GO" id="GO:0004180">
    <property type="term" value="F:carboxypeptidase activity"/>
    <property type="evidence" value="ECO:0007669"/>
    <property type="project" value="TreeGrafter"/>
</dbReference>
<proteinExistence type="inferred from homology"/>
<feature type="domain" description="Transferrin receptor-like dimerisation" evidence="3">
    <location>
        <begin position="271"/>
        <end position="421"/>
    </location>
</feature>
<organism evidence="5 6">
    <name type="scientific">Rhizoctonia solani</name>
    <dbReference type="NCBI Taxonomy" id="456999"/>
    <lineage>
        <taxon>Eukaryota</taxon>
        <taxon>Fungi</taxon>
        <taxon>Dikarya</taxon>
        <taxon>Basidiomycota</taxon>
        <taxon>Agaricomycotina</taxon>
        <taxon>Agaricomycetes</taxon>
        <taxon>Cantharellales</taxon>
        <taxon>Ceratobasidiaceae</taxon>
        <taxon>Rhizoctonia</taxon>
    </lineage>
</organism>
<dbReference type="Proteomes" id="UP000663826">
    <property type="component" value="Unassembled WGS sequence"/>
</dbReference>
<dbReference type="InterPro" id="IPR036757">
    <property type="entry name" value="TFR-like_dimer_dom_sf"/>
</dbReference>
<dbReference type="InterPro" id="IPR007365">
    <property type="entry name" value="TFR-like_dimer_dom"/>
</dbReference>
<feature type="domain" description="Peptidase M28" evidence="4">
    <location>
        <begin position="2"/>
        <end position="101"/>
    </location>
</feature>
<evidence type="ECO:0000259" key="3">
    <source>
        <dbReference type="Pfam" id="PF04253"/>
    </source>
</evidence>
<evidence type="ECO:0000256" key="1">
    <source>
        <dbReference type="ARBA" id="ARBA00005634"/>
    </source>
</evidence>